<protein>
    <submittedName>
        <fullName evidence="1">Uncharacterized protein</fullName>
    </submittedName>
</protein>
<evidence type="ECO:0000313" key="2">
    <source>
        <dbReference type="Proteomes" id="UP001151760"/>
    </source>
</evidence>
<reference evidence="1" key="1">
    <citation type="journal article" date="2022" name="Int. J. Mol. Sci.">
        <title>Draft Genome of Tanacetum Coccineum: Genomic Comparison of Closely Related Tanacetum-Family Plants.</title>
        <authorList>
            <person name="Yamashiro T."/>
            <person name="Shiraishi A."/>
            <person name="Nakayama K."/>
            <person name="Satake H."/>
        </authorList>
    </citation>
    <scope>NUCLEOTIDE SEQUENCE</scope>
</reference>
<gene>
    <name evidence="1" type="ORF">Tco_0927062</name>
</gene>
<keyword evidence="2" id="KW-1185">Reference proteome</keyword>
<name>A0ABQ5DEB7_9ASTR</name>
<proteinExistence type="predicted"/>
<dbReference type="EMBL" id="BQNB010015156">
    <property type="protein sequence ID" value="GJT36643.1"/>
    <property type="molecule type" value="Genomic_DNA"/>
</dbReference>
<comment type="caution">
    <text evidence="1">The sequence shown here is derived from an EMBL/GenBank/DDBJ whole genome shotgun (WGS) entry which is preliminary data.</text>
</comment>
<dbReference type="Proteomes" id="UP001151760">
    <property type="component" value="Unassembled WGS sequence"/>
</dbReference>
<sequence>MTINSNLLPQNHEAQVGALKEENIKDENLHGMDKEFETRLDGTLCIRIKSWLPRFRDLKELIMHESYKSNYSTLDRIRYIIILISCTDDPTWKQASSPMSPSAGVFEDEGRLSEATWFTGTTPLEMG</sequence>
<accession>A0ABQ5DEB7</accession>
<evidence type="ECO:0000313" key="1">
    <source>
        <dbReference type="EMBL" id="GJT36643.1"/>
    </source>
</evidence>
<reference evidence="1" key="2">
    <citation type="submission" date="2022-01" db="EMBL/GenBank/DDBJ databases">
        <authorList>
            <person name="Yamashiro T."/>
            <person name="Shiraishi A."/>
            <person name="Satake H."/>
            <person name="Nakayama K."/>
        </authorList>
    </citation>
    <scope>NUCLEOTIDE SEQUENCE</scope>
</reference>
<organism evidence="1 2">
    <name type="scientific">Tanacetum coccineum</name>
    <dbReference type="NCBI Taxonomy" id="301880"/>
    <lineage>
        <taxon>Eukaryota</taxon>
        <taxon>Viridiplantae</taxon>
        <taxon>Streptophyta</taxon>
        <taxon>Embryophyta</taxon>
        <taxon>Tracheophyta</taxon>
        <taxon>Spermatophyta</taxon>
        <taxon>Magnoliopsida</taxon>
        <taxon>eudicotyledons</taxon>
        <taxon>Gunneridae</taxon>
        <taxon>Pentapetalae</taxon>
        <taxon>asterids</taxon>
        <taxon>campanulids</taxon>
        <taxon>Asterales</taxon>
        <taxon>Asteraceae</taxon>
        <taxon>Asteroideae</taxon>
        <taxon>Anthemideae</taxon>
        <taxon>Anthemidinae</taxon>
        <taxon>Tanacetum</taxon>
    </lineage>
</organism>